<evidence type="ECO:0000313" key="3">
    <source>
        <dbReference type="Proteomes" id="UP000830729"/>
    </source>
</evidence>
<keyword evidence="3" id="KW-1185">Reference proteome</keyword>
<keyword evidence="1" id="KW-0812">Transmembrane</keyword>
<keyword evidence="1" id="KW-1133">Transmembrane helix</keyword>
<dbReference type="AlphaFoldDB" id="A0A8U0I122"/>
<dbReference type="RefSeq" id="WP_248653091.1">
    <property type="nucleotide sequence ID" value="NZ_CP096662.1"/>
</dbReference>
<feature type="transmembrane region" description="Helical" evidence="1">
    <location>
        <begin position="21"/>
        <end position="47"/>
    </location>
</feature>
<dbReference type="Proteomes" id="UP000830729">
    <property type="component" value="Plasmid unnamed3"/>
</dbReference>
<accession>A0A8U0I122</accession>
<organism evidence="2 3">
    <name type="scientific">Halorussus limi</name>
    <dbReference type="NCBI Taxonomy" id="2938695"/>
    <lineage>
        <taxon>Archaea</taxon>
        <taxon>Methanobacteriati</taxon>
        <taxon>Methanobacteriota</taxon>
        <taxon>Stenosarchaea group</taxon>
        <taxon>Halobacteria</taxon>
        <taxon>Halobacteriales</taxon>
        <taxon>Haladaptataceae</taxon>
        <taxon>Halorussus</taxon>
    </lineage>
</organism>
<geneLocation type="plasmid" evidence="2 3">
    <name>unnamed3</name>
</geneLocation>
<reference evidence="2 3" key="1">
    <citation type="submission" date="2022-04" db="EMBL/GenBank/DDBJ databases">
        <title>Diverse halophilic archaea isolated from saline environments.</title>
        <authorList>
            <person name="Cui H.-L."/>
        </authorList>
    </citation>
    <scope>NUCLEOTIDE SEQUENCE [LARGE SCALE GENOMIC DNA]</scope>
    <source>
        <strain evidence="2 3">XZYJT49</strain>
        <plasmid evidence="2 3">unnamed3</plasmid>
    </source>
</reference>
<gene>
    <name evidence="2" type="ORF">M0R89_21860</name>
</gene>
<evidence type="ECO:0000256" key="1">
    <source>
        <dbReference type="SAM" id="Phobius"/>
    </source>
</evidence>
<keyword evidence="2" id="KW-0614">Plasmid</keyword>
<evidence type="ECO:0000313" key="2">
    <source>
        <dbReference type="EMBL" id="UPV77065.1"/>
    </source>
</evidence>
<keyword evidence="1" id="KW-0472">Membrane</keyword>
<dbReference type="GeneID" id="78823445"/>
<sequence>MEPPRSRVVEIATLLERYLALSVYIGVRGMIFFGSWFILYTIIGLFVKMSGWFDPPYPPLSLESDPFFVIGGAIVGLFVVQSAGSFLLYHFLVGVEDEKSEFAVLMGFISLGFGGALLRVTLPPALRMVSSIV</sequence>
<dbReference type="KEGG" id="halx:M0R89_21860"/>
<protein>
    <submittedName>
        <fullName evidence="2">Uncharacterized protein</fullName>
    </submittedName>
</protein>
<proteinExistence type="predicted"/>
<name>A0A8U0I122_9EURY</name>
<dbReference type="EMBL" id="CP096662">
    <property type="protein sequence ID" value="UPV77065.1"/>
    <property type="molecule type" value="Genomic_DNA"/>
</dbReference>
<feature type="transmembrane region" description="Helical" evidence="1">
    <location>
        <begin position="67"/>
        <end position="90"/>
    </location>
</feature>
<feature type="transmembrane region" description="Helical" evidence="1">
    <location>
        <begin position="102"/>
        <end position="122"/>
    </location>
</feature>